<dbReference type="RefSeq" id="WP_317702708.1">
    <property type="nucleotide sequence ID" value="NZ_CP136921.1"/>
</dbReference>
<accession>A0ABZ0J7N6</accession>
<reference evidence="4 5" key="1">
    <citation type="submission" date="2023-03" db="EMBL/GenBank/DDBJ databases">
        <title>Diaphorobacter basophil sp. nov., isolated from a sewage-treatment plant.</title>
        <authorList>
            <person name="Yang K."/>
        </authorList>
    </citation>
    <scope>NUCLEOTIDE SEQUENCE [LARGE SCALE GENOMIC DNA]</scope>
    <source>
        <strain evidence="4 5">Y-1</strain>
    </source>
</reference>
<dbReference type="Pfam" id="PF02321">
    <property type="entry name" value="OEP"/>
    <property type="match status" value="2"/>
</dbReference>
<dbReference type="Gene3D" id="1.20.1600.10">
    <property type="entry name" value="Outer membrane efflux proteins (OEP)"/>
    <property type="match status" value="1"/>
</dbReference>
<dbReference type="Proteomes" id="UP001303211">
    <property type="component" value="Chromosome"/>
</dbReference>
<dbReference type="InterPro" id="IPR003423">
    <property type="entry name" value="OMP_efflux"/>
</dbReference>
<keyword evidence="2" id="KW-0449">Lipoprotein</keyword>
<keyword evidence="5" id="KW-1185">Reference proteome</keyword>
<dbReference type="NCBIfam" id="TIGR01845">
    <property type="entry name" value="outer_NodT"/>
    <property type="match status" value="1"/>
</dbReference>
<keyword evidence="3" id="KW-0175">Coiled coil</keyword>
<evidence type="ECO:0000313" key="5">
    <source>
        <dbReference type="Proteomes" id="UP001303211"/>
    </source>
</evidence>
<keyword evidence="2" id="KW-0812">Transmembrane</keyword>
<dbReference type="PANTHER" id="PTHR30203">
    <property type="entry name" value="OUTER MEMBRANE CATION EFFLUX PROTEIN"/>
    <property type="match status" value="1"/>
</dbReference>
<organism evidence="4 5">
    <name type="scientific">Diaphorobacter limosus</name>
    <dbReference type="NCBI Taxonomy" id="3036128"/>
    <lineage>
        <taxon>Bacteria</taxon>
        <taxon>Pseudomonadati</taxon>
        <taxon>Pseudomonadota</taxon>
        <taxon>Betaproteobacteria</taxon>
        <taxon>Burkholderiales</taxon>
        <taxon>Comamonadaceae</taxon>
        <taxon>Diaphorobacter</taxon>
    </lineage>
</organism>
<evidence type="ECO:0000256" key="1">
    <source>
        <dbReference type="ARBA" id="ARBA00007613"/>
    </source>
</evidence>
<name>A0ABZ0J7N6_9BURK</name>
<feature type="coiled-coil region" evidence="3">
    <location>
        <begin position="380"/>
        <end position="411"/>
    </location>
</feature>
<protein>
    <submittedName>
        <fullName evidence="4">Efflux transporter outer membrane subunit</fullName>
    </submittedName>
</protein>
<evidence type="ECO:0000313" key="4">
    <source>
        <dbReference type="EMBL" id="WOO33341.1"/>
    </source>
</evidence>
<gene>
    <name evidence="4" type="ORF">P4826_04455</name>
</gene>
<dbReference type="Gene3D" id="2.20.200.10">
    <property type="entry name" value="Outer membrane efflux proteins (OEP)"/>
    <property type="match status" value="1"/>
</dbReference>
<keyword evidence="2" id="KW-0472">Membrane</keyword>
<keyword evidence="2" id="KW-0564">Palmitate</keyword>
<keyword evidence="2" id="KW-1134">Transmembrane beta strand</keyword>
<dbReference type="PANTHER" id="PTHR30203:SF33">
    <property type="entry name" value="BLR4455 PROTEIN"/>
    <property type="match status" value="1"/>
</dbReference>
<evidence type="ECO:0000256" key="2">
    <source>
        <dbReference type="RuleBase" id="RU362097"/>
    </source>
</evidence>
<dbReference type="EMBL" id="CP136921">
    <property type="protein sequence ID" value="WOO33341.1"/>
    <property type="molecule type" value="Genomic_DNA"/>
</dbReference>
<comment type="similarity">
    <text evidence="1 2">Belongs to the outer membrane factor (OMF) (TC 1.B.17) family.</text>
</comment>
<dbReference type="SUPFAM" id="SSF56954">
    <property type="entry name" value="Outer membrane efflux proteins (OEP)"/>
    <property type="match status" value="1"/>
</dbReference>
<evidence type="ECO:0000256" key="3">
    <source>
        <dbReference type="SAM" id="Coils"/>
    </source>
</evidence>
<proteinExistence type="inferred from homology"/>
<dbReference type="InterPro" id="IPR010131">
    <property type="entry name" value="MdtP/NodT-like"/>
</dbReference>
<sequence length="501" mass="54085">MNDFPFSIARRRPAAAGRGAWAQRLPAGALVAGTLWALAGCTTLAPGYQTPAAQIPAQFSSASPADASQVGELAWRDYFTEPELQALITKALANNRDLRAAMLRVEQARAAYGISRADRVPAVGLGLDSQRTRVPGDLNFTGRPIVSSQHQLGVGLTSWEIDLWGRVRNMNEAALQTYLASADGQRATTLMLVAQVADGWLSVRELDHRIQLADQALATRTEARRRFARRVEVGSSSKLDFVQVELLWQQASALVTQLQLQRSTQLHALGLLVGDPSLSLAPATQPLSALAPLPPLAPGLPSQLLENRPDIVAAERQLQAANARVGAARAMFFPRIALTTMAGTASADLDGLFASGSRAWTFAPSVSLPIFDGGRRQANLELAQVQREQALNEYQQAIESAFRDVADALAAGQSLQEQLQTLRATEDTLTERARLAGRRYEAGAARYFEVLDAERDLLATQQQVVQAEHALLTARLRLYAALGGGSRTLAPLPLPLQKSEE</sequence>
<comment type="subcellular location">
    <subcellularLocation>
        <location evidence="2">Cell membrane</location>
        <topology evidence="2">Lipid-anchor</topology>
    </subcellularLocation>
</comment>